<comment type="similarity">
    <text evidence="1">Belongs to the peptidase S45 family.</text>
</comment>
<dbReference type="GO" id="GO:0016811">
    <property type="term" value="F:hydrolase activity, acting on carbon-nitrogen (but not peptide) bonds, in linear amides"/>
    <property type="evidence" value="ECO:0007669"/>
    <property type="project" value="InterPro"/>
</dbReference>
<evidence type="ECO:0000313" key="5">
    <source>
        <dbReference type="Proteomes" id="UP001233172"/>
    </source>
</evidence>
<dbReference type="Gene3D" id="3.60.20.10">
    <property type="entry name" value="Glutamine Phosphoribosylpyrophosphate, subunit 1, domain 1"/>
    <property type="match status" value="1"/>
</dbReference>
<gene>
    <name evidence="4" type="ORF">Bpfe_031206</name>
</gene>
<dbReference type="InterPro" id="IPR002692">
    <property type="entry name" value="S45"/>
</dbReference>
<protein>
    <submittedName>
        <fullName evidence="4">Penicillin acylase family protein</fullName>
    </submittedName>
</protein>
<dbReference type="Proteomes" id="UP001233172">
    <property type="component" value="Unassembled WGS sequence"/>
</dbReference>
<evidence type="ECO:0000256" key="1">
    <source>
        <dbReference type="ARBA" id="ARBA00006586"/>
    </source>
</evidence>
<reference evidence="4" key="1">
    <citation type="journal article" date="2023" name="PLoS Negl. Trop. Dis.">
        <title>A genome sequence for Biomphalaria pfeifferi, the major vector snail for the human-infecting parasite Schistosoma mansoni.</title>
        <authorList>
            <person name="Bu L."/>
            <person name="Lu L."/>
            <person name="Laidemitt M.R."/>
            <person name="Zhang S.M."/>
            <person name="Mutuku M."/>
            <person name="Mkoji G."/>
            <person name="Steinauer M."/>
            <person name="Loker E.S."/>
        </authorList>
    </citation>
    <scope>NUCLEOTIDE SEQUENCE</scope>
    <source>
        <strain evidence="4">KasaAsao</strain>
    </source>
</reference>
<dbReference type="InterPro" id="IPR029055">
    <property type="entry name" value="Ntn_hydrolases_N"/>
</dbReference>
<accession>A0AAD8ANH2</accession>
<dbReference type="InterPro" id="IPR043147">
    <property type="entry name" value="Penicillin_amidase_A-knob"/>
</dbReference>
<dbReference type="GO" id="GO:0017000">
    <property type="term" value="P:antibiotic biosynthetic process"/>
    <property type="evidence" value="ECO:0007669"/>
    <property type="project" value="InterPro"/>
</dbReference>
<dbReference type="Pfam" id="PF01804">
    <property type="entry name" value="Penicil_amidase"/>
    <property type="match status" value="1"/>
</dbReference>
<sequence>MDMFRRVARGETAELFGKITLEEDKRWRKFGFKEICEQSLQNLSPDLKAALENYSRGVNAYIATLDEKTLPVEFQILQYKPREWQPTDTLIIGKILSEALSETYFEDLMRVSIAALPKEKQADLLNQVTSYDVVLFGKDSAVKKAVGLNFERQKDFSENLFAQVEQDFQIRKSSLERIGFYAEGLAASNNWVISGKRTKDGKAILANDPHLPATAPGIWYLSHLSTPTMRVSGVTFPGVPGIVLGHNENIAWGATNVGPDVQDLYIETFNAEGKYKTPTGWENPTTRKEEIKVRINPFKTDTETVLLDVQETRNGVVFVEENGKKYSLKWTARDPKNQEFEAFFKLNRAKDWNDFQNSLKTYGGASQNFVYADVKGNIGWYAAGRIPIRKTGEGELPYDGATDDGEWTGFIPFEELPHLYNPKEGFIVTANQRIVGTDYKYQQMSRDAASPWRARRIYDLLKNNTKVTPDDVRDVQYDVFNMPVNALAKEIVKMKAASPETLEILRNWDGKMLADSKGAVLANEIRTCIANKIVSQNKPLQSYLIREKVLPVILSEKPARWLPKQFADYTAFFKACDDESQSTLANPKRLGADKTNWVWGNLFKANFQHPLAVAPLIGAQFATPNVPISGSGQTPNVGSSVSMRHIASAGNWDETRHVIPLGQSGNPKSPFFKDQFEAWRTGSAAIFPFTKAAVEKSGKGSYFDDSVRLRENKKIINRDNRIDGIKKK</sequence>
<dbReference type="Gene3D" id="2.30.120.10">
    <property type="match status" value="1"/>
</dbReference>
<comment type="caution">
    <text evidence="4">The sequence shown here is derived from an EMBL/GenBank/DDBJ whole genome shotgun (WGS) entry which is preliminary data.</text>
</comment>
<dbReference type="InterPro" id="IPR014395">
    <property type="entry name" value="Pen/GL7ACA/AHL_acylase"/>
</dbReference>
<organism evidence="4 5">
    <name type="scientific">Biomphalaria pfeifferi</name>
    <name type="common">Bloodfluke planorb</name>
    <name type="synonym">Freshwater snail</name>
    <dbReference type="NCBI Taxonomy" id="112525"/>
    <lineage>
        <taxon>Eukaryota</taxon>
        <taxon>Metazoa</taxon>
        <taxon>Spiralia</taxon>
        <taxon>Lophotrochozoa</taxon>
        <taxon>Mollusca</taxon>
        <taxon>Gastropoda</taxon>
        <taxon>Heterobranchia</taxon>
        <taxon>Euthyneura</taxon>
        <taxon>Panpulmonata</taxon>
        <taxon>Hygrophila</taxon>
        <taxon>Lymnaeoidea</taxon>
        <taxon>Planorbidae</taxon>
        <taxon>Biomphalaria</taxon>
    </lineage>
</organism>
<dbReference type="PANTHER" id="PTHR34218:SF4">
    <property type="entry name" value="ACYL-HOMOSERINE LACTONE ACYLASE QUIP"/>
    <property type="match status" value="1"/>
</dbReference>
<dbReference type="CDD" id="cd03747">
    <property type="entry name" value="Ntn_PGA_like"/>
    <property type="match status" value="1"/>
</dbReference>
<name>A0AAD8ANH2_BIOPF</name>
<dbReference type="AlphaFoldDB" id="A0AAD8ANH2"/>
<evidence type="ECO:0000256" key="3">
    <source>
        <dbReference type="ARBA" id="ARBA00023145"/>
    </source>
</evidence>
<dbReference type="EMBL" id="JASAOG010000451">
    <property type="protein sequence ID" value="KAK0039373.1"/>
    <property type="molecule type" value="Genomic_DNA"/>
</dbReference>
<evidence type="ECO:0000256" key="2">
    <source>
        <dbReference type="ARBA" id="ARBA00022801"/>
    </source>
</evidence>
<evidence type="ECO:0000313" key="4">
    <source>
        <dbReference type="EMBL" id="KAK0039373.1"/>
    </source>
</evidence>
<keyword evidence="5" id="KW-1185">Reference proteome</keyword>
<dbReference type="InterPro" id="IPR023343">
    <property type="entry name" value="Penicillin_amidase_dom1"/>
</dbReference>
<proteinExistence type="inferred from homology"/>
<dbReference type="Gene3D" id="1.10.439.10">
    <property type="entry name" value="Penicillin Amidohydrolase, domain 1"/>
    <property type="match status" value="1"/>
</dbReference>
<keyword evidence="3" id="KW-0865">Zymogen</keyword>
<dbReference type="Gene3D" id="1.10.1400.10">
    <property type="match status" value="1"/>
</dbReference>
<dbReference type="SUPFAM" id="SSF56235">
    <property type="entry name" value="N-terminal nucleophile aminohydrolases (Ntn hydrolases)"/>
    <property type="match status" value="1"/>
</dbReference>
<dbReference type="InterPro" id="IPR043146">
    <property type="entry name" value="Penicillin_amidase_N_B-knob"/>
</dbReference>
<dbReference type="PANTHER" id="PTHR34218">
    <property type="entry name" value="PEPTIDASE S45 PENICILLIN AMIDASE"/>
    <property type="match status" value="1"/>
</dbReference>
<keyword evidence="2" id="KW-0378">Hydrolase</keyword>
<dbReference type="PIRSF" id="PIRSF001227">
    <property type="entry name" value="Pen_acylase"/>
    <property type="match status" value="1"/>
</dbReference>
<reference evidence="4" key="2">
    <citation type="submission" date="2023-04" db="EMBL/GenBank/DDBJ databases">
        <authorList>
            <person name="Bu L."/>
            <person name="Lu L."/>
            <person name="Laidemitt M.R."/>
            <person name="Zhang S.M."/>
            <person name="Mutuku M."/>
            <person name="Mkoji G."/>
            <person name="Steinauer M."/>
            <person name="Loker E.S."/>
        </authorList>
    </citation>
    <scope>NUCLEOTIDE SEQUENCE</scope>
    <source>
        <strain evidence="4">KasaAsao</strain>
        <tissue evidence="4">Whole Snail</tissue>
    </source>
</reference>